<protein>
    <submittedName>
        <fullName evidence="1">Uncharacterized protein</fullName>
    </submittedName>
</protein>
<gene>
    <name evidence="1" type="ORF">QBC41DRAFT_307160</name>
</gene>
<evidence type="ECO:0000313" key="1">
    <source>
        <dbReference type="EMBL" id="KAK0662106.1"/>
    </source>
</evidence>
<comment type="caution">
    <text evidence="1">The sequence shown here is derived from an EMBL/GenBank/DDBJ whole genome shotgun (WGS) entry which is preliminary data.</text>
</comment>
<dbReference type="EMBL" id="JAULSY010000143">
    <property type="protein sequence ID" value="KAK0662106.1"/>
    <property type="molecule type" value="Genomic_DNA"/>
</dbReference>
<accession>A0AA40D486</accession>
<keyword evidence="2" id="KW-1185">Reference proteome</keyword>
<dbReference type="Proteomes" id="UP001174997">
    <property type="component" value="Unassembled WGS sequence"/>
</dbReference>
<proteinExistence type="predicted"/>
<evidence type="ECO:0000313" key="2">
    <source>
        <dbReference type="Proteomes" id="UP001174997"/>
    </source>
</evidence>
<sequence>MDTNATLLRHGAMQASLKKRPADEDVNPDQVKRLKGIWKTDDKPTTLESALDELEFVKAQLASVLDFVNESGKASDLPPSLKPLLIARLGPQSLANSLKKKIRALGERLQDEVDRWKETGTTNNTIATAMIQFIKPIREISEIDHPDALAEAYGLVFIVKDWWYVMDGRRYDEGTDYEDNQMDQLLLGIVEKRKEAGHRWEWAADLEDLDGEAKRLAEYGIEPWYAESRKALRELVDGQILETS</sequence>
<reference evidence="1" key="1">
    <citation type="submission" date="2023-06" db="EMBL/GenBank/DDBJ databases">
        <title>Genome-scale phylogeny and comparative genomics of the fungal order Sordariales.</title>
        <authorList>
            <consortium name="Lawrence Berkeley National Laboratory"/>
            <person name="Hensen N."/>
            <person name="Bonometti L."/>
            <person name="Westerberg I."/>
            <person name="Brannstrom I.O."/>
            <person name="Guillou S."/>
            <person name="Cros-Aarteil S."/>
            <person name="Calhoun S."/>
            <person name="Haridas S."/>
            <person name="Kuo A."/>
            <person name="Mondo S."/>
            <person name="Pangilinan J."/>
            <person name="Riley R."/>
            <person name="Labutti K."/>
            <person name="Andreopoulos B."/>
            <person name="Lipzen A."/>
            <person name="Chen C."/>
            <person name="Yanf M."/>
            <person name="Daum C."/>
            <person name="Ng V."/>
            <person name="Clum A."/>
            <person name="Steindorff A."/>
            <person name="Ohm R."/>
            <person name="Martin F."/>
            <person name="Silar P."/>
            <person name="Natvig D."/>
            <person name="Lalanne C."/>
            <person name="Gautier V."/>
            <person name="Ament-Velasquez S.L."/>
            <person name="Kruys A."/>
            <person name="Hutchinson M.I."/>
            <person name="Powell A.J."/>
            <person name="Barry K."/>
            <person name="Miller A.N."/>
            <person name="Grigoriev I.V."/>
            <person name="Debuchy R."/>
            <person name="Gladieux P."/>
            <person name="Thoren M.H."/>
            <person name="Johannesson H."/>
        </authorList>
    </citation>
    <scope>NUCLEOTIDE SEQUENCE</scope>
    <source>
        <strain evidence="1">CBS 307.81</strain>
    </source>
</reference>
<organism evidence="1 2">
    <name type="scientific">Cercophora samala</name>
    <dbReference type="NCBI Taxonomy" id="330535"/>
    <lineage>
        <taxon>Eukaryota</taxon>
        <taxon>Fungi</taxon>
        <taxon>Dikarya</taxon>
        <taxon>Ascomycota</taxon>
        <taxon>Pezizomycotina</taxon>
        <taxon>Sordariomycetes</taxon>
        <taxon>Sordariomycetidae</taxon>
        <taxon>Sordariales</taxon>
        <taxon>Lasiosphaeriaceae</taxon>
        <taxon>Cercophora</taxon>
    </lineage>
</organism>
<dbReference type="AlphaFoldDB" id="A0AA40D486"/>
<name>A0AA40D486_9PEZI</name>